<name>A0A0F9C8V3_9ZZZZ</name>
<sequence>MQFLVLNRDQVEHYRPIENHIVISVKSPDCEWAKLPKNSFRLNALFLAFSDVDDRA</sequence>
<feature type="non-terminal residue" evidence="1">
    <location>
        <position position="56"/>
    </location>
</feature>
<reference evidence="1" key="1">
    <citation type="journal article" date="2015" name="Nature">
        <title>Complex archaea that bridge the gap between prokaryotes and eukaryotes.</title>
        <authorList>
            <person name="Spang A."/>
            <person name="Saw J.H."/>
            <person name="Jorgensen S.L."/>
            <person name="Zaremba-Niedzwiedzka K."/>
            <person name="Martijn J."/>
            <person name="Lind A.E."/>
            <person name="van Eijk R."/>
            <person name="Schleper C."/>
            <person name="Guy L."/>
            <person name="Ettema T.J."/>
        </authorList>
    </citation>
    <scope>NUCLEOTIDE SEQUENCE</scope>
</reference>
<dbReference type="EMBL" id="LAZR01034276">
    <property type="protein sequence ID" value="KKL45753.1"/>
    <property type="molecule type" value="Genomic_DNA"/>
</dbReference>
<comment type="caution">
    <text evidence="1">The sequence shown here is derived from an EMBL/GenBank/DDBJ whole genome shotgun (WGS) entry which is preliminary data.</text>
</comment>
<organism evidence="1">
    <name type="scientific">marine sediment metagenome</name>
    <dbReference type="NCBI Taxonomy" id="412755"/>
    <lineage>
        <taxon>unclassified sequences</taxon>
        <taxon>metagenomes</taxon>
        <taxon>ecological metagenomes</taxon>
    </lineage>
</organism>
<gene>
    <name evidence="1" type="ORF">LCGC14_2352450</name>
</gene>
<accession>A0A0F9C8V3</accession>
<proteinExistence type="predicted"/>
<evidence type="ECO:0000313" key="1">
    <source>
        <dbReference type="EMBL" id="KKL45753.1"/>
    </source>
</evidence>
<protein>
    <submittedName>
        <fullName evidence="1">Uncharacterized protein</fullName>
    </submittedName>
</protein>
<dbReference type="AlphaFoldDB" id="A0A0F9C8V3"/>